<dbReference type="Pfam" id="PF00227">
    <property type="entry name" value="Proteasome"/>
    <property type="match status" value="1"/>
</dbReference>
<proteinExistence type="predicted"/>
<dbReference type="EMBL" id="CP113797">
    <property type="protein sequence ID" value="WAL60352.1"/>
    <property type="molecule type" value="Genomic_DNA"/>
</dbReference>
<sequence length="265" mass="29629">MTYCLGIITRYGLVFGADSRTNAGVDYISTYQKLFDFSDPGQRVVLLAASGNLSMTQAIVNAIQQDLKLMESENIHTLPTLYDITRYIGNKVRVVQEQDRPWLERDGIDSSCTLLLGGQVRGEPPGLYMIYRQGNFIQATPETPFLQIGETKYGKPILDRTLSFDTPLEAAAKCALLSIDSTMRSNISVGPPVDLVMYEANSLFVKHQVRLRVGDPYLMQVRKQWEISLRQAFEQMPNIEWGYGEENVLMESGVGNGESGIGSRE</sequence>
<keyword evidence="2" id="KW-1185">Reference proteome</keyword>
<organism evidence="1 2">
    <name type="scientific">Thermocoleostomius sinensis A174</name>
    <dbReference type="NCBI Taxonomy" id="2016057"/>
    <lineage>
        <taxon>Bacteria</taxon>
        <taxon>Bacillati</taxon>
        <taxon>Cyanobacteriota</taxon>
        <taxon>Cyanophyceae</taxon>
        <taxon>Oculatellales</taxon>
        <taxon>Oculatellaceae</taxon>
        <taxon>Thermocoleostomius</taxon>
    </lineage>
</organism>
<dbReference type="InterPro" id="IPR001353">
    <property type="entry name" value="Proteasome_sua/b"/>
</dbReference>
<keyword evidence="1" id="KW-0378">Hydrolase</keyword>
<dbReference type="GO" id="GO:0051603">
    <property type="term" value="P:proteolysis involved in protein catabolic process"/>
    <property type="evidence" value="ECO:0007669"/>
    <property type="project" value="InterPro"/>
</dbReference>
<name>A0A9E8ZCG8_9CYAN</name>
<dbReference type="SUPFAM" id="SSF56235">
    <property type="entry name" value="N-terminal nucleophile aminohydrolases (Ntn hydrolases)"/>
    <property type="match status" value="1"/>
</dbReference>
<reference evidence="1" key="1">
    <citation type="submission" date="2022-12" db="EMBL/GenBank/DDBJ databases">
        <title>Polyphasic identification of a Novel Hot-Spring Cyanobacterium Ocullathermofonsia sinensis gen nov. sp. nov. and Genomic Insights on its Adaptations to the Thermal Habitat.</title>
        <authorList>
            <person name="Daroch M."/>
            <person name="Tang J."/>
            <person name="Jiang Y."/>
        </authorList>
    </citation>
    <scope>NUCLEOTIDE SEQUENCE</scope>
    <source>
        <strain evidence="1">PKUAC-SCTA174</strain>
    </source>
</reference>
<dbReference type="CDD" id="cd03765">
    <property type="entry name" value="proteasome_beta_bacterial"/>
    <property type="match status" value="1"/>
</dbReference>
<dbReference type="InterPro" id="IPR029055">
    <property type="entry name" value="Ntn_hydrolases_N"/>
</dbReference>
<dbReference type="PIRSF" id="PIRSF009120">
    <property type="entry name" value="UCP009120_prtse"/>
    <property type="match status" value="1"/>
</dbReference>
<dbReference type="AlphaFoldDB" id="A0A9E8ZCG8"/>
<dbReference type="RefSeq" id="WP_268610238.1">
    <property type="nucleotide sequence ID" value="NZ_CP113797.1"/>
</dbReference>
<dbReference type="GO" id="GO:0005839">
    <property type="term" value="C:proteasome core complex"/>
    <property type="evidence" value="ECO:0007669"/>
    <property type="project" value="InterPro"/>
</dbReference>
<dbReference type="GO" id="GO:0008233">
    <property type="term" value="F:peptidase activity"/>
    <property type="evidence" value="ECO:0007669"/>
    <property type="project" value="UniProtKB-KW"/>
</dbReference>
<keyword evidence="1" id="KW-0645">Protease</keyword>
<accession>A0A9E8ZCG8</accession>
<keyword evidence="1" id="KW-0647">Proteasome</keyword>
<dbReference type="KEGG" id="tsin:OXH18_24850"/>
<protein>
    <submittedName>
        <fullName evidence="1">Proteasome-type protease</fullName>
    </submittedName>
</protein>
<dbReference type="Proteomes" id="UP001163152">
    <property type="component" value="Chromosome"/>
</dbReference>
<dbReference type="InterPro" id="IPR016545">
    <property type="entry name" value="UCP009120_prtse"/>
</dbReference>
<evidence type="ECO:0000313" key="1">
    <source>
        <dbReference type="EMBL" id="WAL60352.1"/>
    </source>
</evidence>
<evidence type="ECO:0000313" key="2">
    <source>
        <dbReference type="Proteomes" id="UP001163152"/>
    </source>
</evidence>
<gene>
    <name evidence="1" type="ORF">OXH18_24850</name>
</gene>
<dbReference type="Gene3D" id="3.60.20.10">
    <property type="entry name" value="Glutamine Phosphoribosylpyrophosphate, subunit 1, domain 1"/>
    <property type="match status" value="1"/>
</dbReference>